<reference evidence="2" key="1">
    <citation type="submission" date="2019-08" db="EMBL/GenBank/DDBJ databases">
        <authorList>
            <person name="Kucharzyk K."/>
            <person name="Murdoch R.W."/>
            <person name="Higgins S."/>
            <person name="Loffler F."/>
        </authorList>
    </citation>
    <scope>NUCLEOTIDE SEQUENCE</scope>
</reference>
<evidence type="ECO:0000256" key="1">
    <source>
        <dbReference type="SAM" id="MobiDB-lite"/>
    </source>
</evidence>
<dbReference type="AlphaFoldDB" id="A0A645DTW1"/>
<feature type="region of interest" description="Disordered" evidence="1">
    <location>
        <begin position="1"/>
        <end position="24"/>
    </location>
</feature>
<evidence type="ECO:0000313" key="2">
    <source>
        <dbReference type="EMBL" id="MPM92709.1"/>
    </source>
</evidence>
<sequence length="76" mass="8818">MPIAEKNGVHLRLQKKKKKQPGNSHAFLSRSLCIVGRKSKRFCDIYNYKAAITIARGELRCIYVFNPEQTCIKFFN</sequence>
<name>A0A645DTW1_9ZZZZ</name>
<gene>
    <name evidence="2" type="ORF">SDC9_139844</name>
</gene>
<organism evidence="2">
    <name type="scientific">bioreactor metagenome</name>
    <dbReference type="NCBI Taxonomy" id="1076179"/>
    <lineage>
        <taxon>unclassified sequences</taxon>
        <taxon>metagenomes</taxon>
        <taxon>ecological metagenomes</taxon>
    </lineage>
</organism>
<protein>
    <submittedName>
        <fullName evidence="2">Uncharacterized protein</fullName>
    </submittedName>
</protein>
<comment type="caution">
    <text evidence="2">The sequence shown here is derived from an EMBL/GenBank/DDBJ whole genome shotgun (WGS) entry which is preliminary data.</text>
</comment>
<dbReference type="EMBL" id="VSSQ01039611">
    <property type="protein sequence ID" value="MPM92709.1"/>
    <property type="molecule type" value="Genomic_DNA"/>
</dbReference>
<proteinExistence type="predicted"/>
<accession>A0A645DTW1</accession>